<dbReference type="InterPro" id="IPR047141">
    <property type="entry name" value="Stealth"/>
</dbReference>
<dbReference type="Pfam" id="PF17101">
    <property type="entry name" value="Stealth_CR1"/>
    <property type="match status" value="1"/>
</dbReference>
<proteinExistence type="inferred from homology"/>
<protein>
    <submittedName>
        <fullName evidence="11">Glycosyltransferase</fullName>
    </submittedName>
</protein>
<evidence type="ECO:0000256" key="4">
    <source>
        <dbReference type="ARBA" id="ARBA00023169"/>
    </source>
</evidence>
<keyword evidence="12" id="KW-1185">Reference proteome</keyword>
<feature type="domain" description="Glycosyl transferase family 1" evidence="5">
    <location>
        <begin position="204"/>
        <end position="361"/>
    </location>
</feature>
<evidence type="ECO:0000256" key="2">
    <source>
        <dbReference type="ARBA" id="ARBA00022676"/>
    </source>
</evidence>
<dbReference type="Pfam" id="PF00534">
    <property type="entry name" value="Glycos_transf_1"/>
    <property type="match status" value="1"/>
</dbReference>
<dbReference type="Pfam" id="PF13439">
    <property type="entry name" value="Glyco_transf_4"/>
    <property type="match status" value="1"/>
</dbReference>
<dbReference type="EMBL" id="SAIY01000001">
    <property type="protein sequence ID" value="NGM11651.1"/>
    <property type="molecule type" value="Genomic_DNA"/>
</dbReference>
<keyword evidence="2" id="KW-0328">Glycosyltransferase</keyword>
<evidence type="ECO:0000259" key="10">
    <source>
        <dbReference type="Pfam" id="PF17103"/>
    </source>
</evidence>
<dbReference type="GO" id="GO:0000271">
    <property type="term" value="P:polysaccharide biosynthetic process"/>
    <property type="evidence" value="ECO:0007669"/>
    <property type="project" value="UniProtKB-KW"/>
</dbReference>
<evidence type="ECO:0000259" key="7">
    <source>
        <dbReference type="Pfam" id="PF13439"/>
    </source>
</evidence>
<dbReference type="InterPro" id="IPR028098">
    <property type="entry name" value="Glyco_trans_4-like_N"/>
</dbReference>
<dbReference type="Pfam" id="PF17102">
    <property type="entry name" value="Stealth_CR3"/>
    <property type="match status" value="1"/>
</dbReference>
<evidence type="ECO:0000256" key="3">
    <source>
        <dbReference type="ARBA" id="ARBA00022679"/>
    </source>
</evidence>
<dbReference type="PANTHER" id="PTHR24045">
    <property type="match status" value="1"/>
</dbReference>
<gene>
    <name evidence="11" type="ORF">ENC19_02625</name>
</gene>
<dbReference type="InterPro" id="IPR031356">
    <property type="entry name" value="Stealth_CR4"/>
</dbReference>
<dbReference type="Gene3D" id="3.40.50.2000">
    <property type="entry name" value="Glycogen Phosphorylase B"/>
    <property type="match status" value="2"/>
</dbReference>
<keyword evidence="4" id="KW-0270">Exopolysaccharide synthesis</keyword>
<dbReference type="Pfam" id="PF11380">
    <property type="entry name" value="Stealth_CR2"/>
    <property type="match status" value="1"/>
</dbReference>
<dbReference type="InterPro" id="IPR001296">
    <property type="entry name" value="Glyco_trans_1"/>
</dbReference>
<dbReference type="InterPro" id="IPR031357">
    <property type="entry name" value="Stealth_CR3"/>
</dbReference>
<reference evidence="11 12" key="1">
    <citation type="submission" date="2020-02" db="EMBL/GenBank/DDBJ databases">
        <title>Draft Genome Sequence of Verrucosispora sp. Strain CWR15, Isolated from Gulf of Mexico Sponge.</title>
        <authorList>
            <person name="Kennedy S.J."/>
            <person name="Cella E."/>
            <person name="Azarian T."/>
            <person name="Baker B.J."/>
            <person name="Shaw L.N."/>
        </authorList>
    </citation>
    <scope>NUCLEOTIDE SEQUENCE [LARGE SCALE GENOMIC DNA]</scope>
    <source>
        <strain evidence="11 12">CWR15</strain>
    </source>
</reference>
<accession>A0A6M1L0T7</accession>
<evidence type="ECO:0000259" key="9">
    <source>
        <dbReference type="Pfam" id="PF17102"/>
    </source>
</evidence>
<sequence length="949" mass="105274">MKITYLLNTADALGGTERAILTQADYLARRHQVEVISVFRTSETSFFANDARVRRRYLVDLTGPTPRPLRPTSVDDAAYEALARSDSRLIPKRWERQFNRLADLEVEQALRSLDADVLVSSSPALMSLATRLAPPGVVTVHQEHRPSQLRGGTGQPLFQMSPRLDALVVLTDRTKDWFVDTFGTSAPRLEVIPNSIPDGFRPRSDLRNPVVAIAGRMVPEKRIDHAIRAFGKVAAAHPQWTLRVYGDGPLLPEMRRLAADLGLHDNVQLVGATDRMTEEWAKASLALLSSRDGEALPLVLLEAFAAGVPAVSYDIQTGPAEIITHGVDGLLVPSGDEDHLAQALIRLIADNEMRRNFGANALVAAERYRIEPIMRRWEELFTELIADHTKQEQTRADRLASWLALAGGSGFAPAAPRPGHVTVGPDLESLERQIEDAVPGLIRSGGRLSVVRDDLVPADVSYDNFSAVVDVLTEHGIRYWIARDAGVRHRVVVPLEEREATLAALARKFARAPYYAETLAAGAKVTSVTLAACLVSEPRAADAVGLRVFKPLVSPSRTLRYGPAVGCDVEFWVPSTKGDALLATRRTLLGDSISTAAMVPATVTIRDRQHPTIEPFAQRLVSDVDFPIDVVYTWVDGADPAWLASKNSLLSAAGRSPVDAAESMARFRDRAELRYSLRSIDMYAPWVRNIYLVTAGQTPNWLDTGHSRIKVIDHRDLFGSRGTLPTFNSHAIESQLHHIDGLAEHFIYFNDDFFLGRPVQPSLFFRSNGLAQFFLSPTPIPMVDVSEEDDFNFSAAKNNRRLIREAFDRVLTHGLLHAPYPMRRSVAYDLDKAFSDEIERTAASRLRDHTDVSVASSLHHYYAYLTQRSVQGSIRVSYVNTGDPNEHPQLTQILITRGYDAFCLNDTHHGDLDETEQVRVVSGFLESYFPVASQFERGSPRNQAVRARL</sequence>
<organism evidence="11 12">
    <name type="scientific">Verrucosispora sioxanthis</name>
    <dbReference type="NCBI Taxonomy" id="2499994"/>
    <lineage>
        <taxon>Bacteria</taxon>
        <taxon>Bacillati</taxon>
        <taxon>Actinomycetota</taxon>
        <taxon>Actinomycetes</taxon>
        <taxon>Micromonosporales</taxon>
        <taxon>Micromonosporaceae</taxon>
        <taxon>Micromonospora</taxon>
    </lineage>
</organism>
<name>A0A6M1L0T7_9ACTN</name>
<dbReference type="GO" id="GO:0016757">
    <property type="term" value="F:glycosyltransferase activity"/>
    <property type="evidence" value="ECO:0007669"/>
    <property type="project" value="UniProtKB-KW"/>
</dbReference>
<comment type="similarity">
    <text evidence="1">Belongs to the stealth family.</text>
</comment>
<keyword evidence="3 11" id="KW-0808">Transferase</keyword>
<comment type="caution">
    <text evidence="11">The sequence shown here is derived from an EMBL/GenBank/DDBJ whole genome shotgun (WGS) entry which is preliminary data.</text>
</comment>
<evidence type="ECO:0000256" key="1">
    <source>
        <dbReference type="ARBA" id="ARBA00007583"/>
    </source>
</evidence>
<dbReference type="CDD" id="cd03820">
    <property type="entry name" value="GT4_AmsD-like"/>
    <property type="match status" value="1"/>
</dbReference>
<feature type="domain" description="Stealth protein CR1 conserved region 1" evidence="8">
    <location>
        <begin position="626"/>
        <end position="648"/>
    </location>
</feature>
<dbReference type="Pfam" id="PF17103">
    <property type="entry name" value="Stealth_CR4"/>
    <property type="match status" value="1"/>
</dbReference>
<evidence type="ECO:0000259" key="8">
    <source>
        <dbReference type="Pfam" id="PF17101"/>
    </source>
</evidence>
<dbReference type="InterPro" id="IPR021520">
    <property type="entry name" value="Stealth_CR2"/>
</dbReference>
<evidence type="ECO:0000313" key="11">
    <source>
        <dbReference type="EMBL" id="NGM11651.1"/>
    </source>
</evidence>
<feature type="domain" description="Stealth protein CR4 conserved region 4" evidence="10">
    <location>
        <begin position="893"/>
        <end position="943"/>
    </location>
</feature>
<dbReference type="PANTHER" id="PTHR24045:SF0">
    <property type="entry name" value="N-ACETYLGLUCOSAMINE-1-PHOSPHOTRANSFERASE SUBUNITS ALPHA_BETA"/>
    <property type="match status" value="1"/>
</dbReference>
<evidence type="ECO:0000259" key="6">
    <source>
        <dbReference type="Pfam" id="PF11380"/>
    </source>
</evidence>
<dbReference type="SUPFAM" id="SSF53756">
    <property type="entry name" value="UDP-Glycosyltransferase/glycogen phosphorylase"/>
    <property type="match status" value="1"/>
</dbReference>
<dbReference type="GO" id="GO:0016772">
    <property type="term" value="F:transferase activity, transferring phosphorus-containing groups"/>
    <property type="evidence" value="ECO:0007669"/>
    <property type="project" value="InterPro"/>
</dbReference>
<feature type="domain" description="Stealth protein CR2 conserved region 2" evidence="6">
    <location>
        <begin position="666"/>
        <end position="771"/>
    </location>
</feature>
<dbReference type="AlphaFoldDB" id="A0A6M1L0T7"/>
<dbReference type="InterPro" id="IPR031358">
    <property type="entry name" value="Stealth_CR1"/>
</dbReference>
<feature type="domain" description="Stealth protein CR3 conserved region 3" evidence="9">
    <location>
        <begin position="817"/>
        <end position="864"/>
    </location>
</feature>
<evidence type="ECO:0000259" key="5">
    <source>
        <dbReference type="Pfam" id="PF00534"/>
    </source>
</evidence>
<evidence type="ECO:0000313" key="12">
    <source>
        <dbReference type="Proteomes" id="UP000478148"/>
    </source>
</evidence>
<dbReference type="Proteomes" id="UP000478148">
    <property type="component" value="Unassembled WGS sequence"/>
</dbReference>
<feature type="domain" description="Glycosyltransferase subfamily 4-like N-terminal" evidence="7">
    <location>
        <begin position="14"/>
        <end position="196"/>
    </location>
</feature>
<dbReference type="RefSeq" id="WP_164445525.1">
    <property type="nucleotide sequence ID" value="NZ_SAIY01000001.1"/>
</dbReference>